<dbReference type="PROSITE" id="PS50950">
    <property type="entry name" value="ZF_THAP"/>
    <property type="match status" value="1"/>
</dbReference>
<comment type="subcellular location">
    <subcellularLocation>
        <location evidence="6">Nucleus</location>
        <location evidence="6">Nucleoplasm</location>
    </subcellularLocation>
</comment>
<dbReference type="GO" id="GO:0001935">
    <property type="term" value="P:endothelial cell proliferation"/>
    <property type="evidence" value="ECO:0007669"/>
    <property type="project" value="UniProtKB-UniRule"/>
</dbReference>
<evidence type="ECO:0000256" key="3">
    <source>
        <dbReference type="ARBA" id="ARBA00022833"/>
    </source>
</evidence>
<name>A0A671VEZ7_SPAAU</name>
<evidence type="ECO:0000313" key="9">
    <source>
        <dbReference type="Proteomes" id="UP000472265"/>
    </source>
</evidence>
<reference evidence="8" key="3">
    <citation type="submission" date="2025-09" db="UniProtKB">
        <authorList>
            <consortium name="Ensembl"/>
        </authorList>
    </citation>
    <scope>IDENTIFICATION</scope>
</reference>
<evidence type="ECO:0000256" key="4">
    <source>
        <dbReference type="ARBA" id="ARBA00023125"/>
    </source>
</evidence>
<keyword evidence="9" id="KW-1185">Reference proteome</keyword>
<dbReference type="OMA" id="WGINIRR"/>
<dbReference type="GeneTree" id="ENSGT01150000287724"/>
<evidence type="ECO:0000259" key="7">
    <source>
        <dbReference type="PROSITE" id="PS50950"/>
    </source>
</evidence>
<dbReference type="Proteomes" id="UP000472265">
    <property type="component" value="Chromosome 5"/>
</dbReference>
<dbReference type="GO" id="GO:0000978">
    <property type="term" value="F:RNA polymerase II cis-regulatory region sequence-specific DNA binding"/>
    <property type="evidence" value="ECO:0007669"/>
    <property type="project" value="TreeGrafter"/>
</dbReference>
<dbReference type="GO" id="GO:0003700">
    <property type="term" value="F:DNA-binding transcription factor activity"/>
    <property type="evidence" value="ECO:0007669"/>
    <property type="project" value="UniProtKB-UniRule"/>
</dbReference>
<keyword evidence="6" id="KW-0175">Coiled coil</keyword>
<keyword evidence="2 5" id="KW-0863">Zinc-finger</keyword>
<proteinExistence type="inferred from homology"/>
<organism evidence="8 9">
    <name type="scientific">Sparus aurata</name>
    <name type="common">Gilthead sea bream</name>
    <dbReference type="NCBI Taxonomy" id="8175"/>
    <lineage>
        <taxon>Eukaryota</taxon>
        <taxon>Metazoa</taxon>
        <taxon>Chordata</taxon>
        <taxon>Craniata</taxon>
        <taxon>Vertebrata</taxon>
        <taxon>Euteleostomi</taxon>
        <taxon>Actinopterygii</taxon>
        <taxon>Neopterygii</taxon>
        <taxon>Teleostei</taxon>
        <taxon>Neoteleostei</taxon>
        <taxon>Acanthomorphata</taxon>
        <taxon>Eupercaria</taxon>
        <taxon>Spariformes</taxon>
        <taxon>Sparidae</taxon>
        <taxon>Sparus</taxon>
    </lineage>
</organism>
<dbReference type="Ensembl" id="ENSSAUT00010026091.1">
    <property type="protein sequence ID" value="ENSSAUP00010024699.1"/>
    <property type="gene ID" value="ENSSAUG00010010813.1"/>
</dbReference>
<reference evidence="8" key="1">
    <citation type="submission" date="2021-04" db="EMBL/GenBank/DDBJ databases">
        <authorList>
            <consortium name="Wellcome Sanger Institute Data Sharing"/>
        </authorList>
    </citation>
    <scope>NUCLEOTIDE SEQUENCE [LARGE SCALE GENOMIC DNA]</scope>
</reference>
<keyword evidence="3" id="KW-0862">Zinc</keyword>
<dbReference type="Pfam" id="PF05485">
    <property type="entry name" value="THAP"/>
    <property type="match status" value="1"/>
</dbReference>
<dbReference type="GO" id="GO:0008270">
    <property type="term" value="F:zinc ion binding"/>
    <property type="evidence" value="ECO:0007669"/>
    <property type="project" value="UniProtKB-KW"/>
</dbReference>
<evidence type="ECO:0000313" key="8">
    <source>
        <dbReference type="Ensembl" id="ENSSAUP00010024699.1"/>
    </source>
</evidence>
<protein>
    <recommendedName>
        <fullName evidence="6">THAP domain-containing protein 1</fullName>
    </recommendedName>
</protein>
<keyword evidence="6" id="KW-0539">Nucleus</keyword>
<evidence type="ECO:0000256" key="2">
    <source>
        <dbReference type="ARBA" id="ARBA00022771"/>
    </source>
</evidence>
<keyword evidence="6" id="KW-0805">Transcription regulation</keyword>
<evidence type="ECO:0000256" key="6">
    <source>
        <dbReference type="RuleBase" id="RU369073"/>
    </source>
</evidence>
<feature type="domain" description="THAP-type" evidence="7">
    <location>
        <begin position="16"/>
        <end position="98"/>
    </location>
</feature>
<dbReference type="PANTHER" id="PTHR46600">
    <property type="entry name" value="THAP DOMAIN-CONTAINING"/>
    <property type="match status" value="1"/>
</dbReference>
<dbReference type="InParanoid" id="A0A671VEZ7"/>
<dbReference type="SUPFAM" id="SSF57716">
    <property type="entry name" value="Glucocorticoid receptor-like (DNA-binding domain)"/>
    <property type="match status" value="1"/>
</dbReference>
<evidence type="ECO:0000256" key="5">
    <source>
        <dbReference type="PROSITE-ProRule" id="PRU00309"/>
    </source>
</evidence>
<evidence type="ECO:0000256" key="1">
    <source>
        <dbReference type="ARBA" id="ARBA00022723"/>
    </source>
</evidence>
<dbReference type="InterPro" id="IPR006612">
    <property type="entry name" value="THAP_Znf"/>
</dbReference>
<dbReference type="InterPro" id="IPR038441">
    <property type="entry name" value="THAP_Znf_sf"/>
</dbReference>
<keyword evidence="1" id="KW-0479">Metal-binding</keyword>
<dbReference type="GO" id="GO:0006357">
    <property type="term" value="P:regulation of transcription by RNA polymerase II"/>
    <property type="evidence" value="ECO:0007669"/>
    <property type="project" value="TreeGrafter"/>
</dbReference>
<reference evidence="8" key="2">
    <citation type="submission" date="2025-08" db="UniProtKB">
        <authorList>
            <consortium name="Ensembl"/>
        </authorList>
    </citation>
    <scope>IDENTIFICATION</scope>
</reference>
<dbReference type="InterPro" id="IPR026516">
    <property type="entry name" value="THAP1/10"/>
</dbReference>
<dbReference type="PANTHER" id="PTHR46600:SF7">
    <property type="entry name" value="SI:DKEY-228B2.6-RELATED"/>
    <property type="match status" value="1"/>
</dbReference>
<dbReference type="SMART" id="SM00980">
    <property type="entry name" value="THAP"/>
    <property type="match status" value="1"/>
</dbReference>
<comment type="similarity">
    <text evidence="6">Belongs to the THAP1 family.</text>
</comment>
<comment type="function">
    <text evidence="6">DNA-binding transcription regulator that regulates endothelial cell proliferation and G1/S cell-cycle progression. Specifically binds the 5'-[AT]NTNN[GT]GGCA[AGT]-3' core DNA sequence and acts by modulating expression of pRB-E2F cell-cycle target genes.</text>
</comment>
<keyword evidence="6" id="KW-0804">Transcription</keyword>
<keyword evidence="6" id="KW-0131">Cell cycle</keyword>
<dbReference type="GO" id="GO:0005654">
    <property type="term" value="C:nucleoplasm"/>
    <property type="evidence" value="ECO:0007669"/>
    <property type="project" value="UniProtKB-SubCell"/>
</dbReference>
<accession>A0A671VEZ7</accession>
<sequence length="118" mass="13131">MLPQTNEQCHNGFCTRSSLHCSVPQCSNSSKFNSQLSFHHFPADPGVKSVWVAQIRRDKFSPTNGTRVCSLHFLPSDFICVPNEGRRHLKKEAVLYSRRVCVGVVKLAAIMLCTPVSG</sequence>
<dbReference type="Gene3D" id="6.20.210.20">
    <property type="entry name" value="THAP domain"/>
    <property type="match status" value="1"/>
</dbReference>
<keyword evidence="4 5" id="KW-0238">DNA-binding</keyword>
<dbReference type="AlphaFoldDB" id="A0A671VEZ7"/>